<keyword evidence="5" id="KW-0378">Hydrolase</keyword>
<proteinExistence type="predicted"/>
<organism evidence="8 9">
    <name type="scientific">Nosema granulosis</name>
    <dbReference type="NCBI Taxonomy" id="83296"/>
    <lineage>
        <taxon>Eukaryota</taxon>
        <taxon>Fungi</taxon>
        <taxon>Fungi incertae sedis</taxon>
        <taxon>Microsporidia</taxon>
        <taxon>Nosematidae</taxon>
        <taxon>Nosema</taxon>
    </lineage>
</organism>
<evidence type="ECO:0000256" key="6">
    <source>
        <dbReference type="ARBA" id="ARBA00022918"/>
    </source>
</evidence>
<dbReference type="Gene3D" id="3.30.70.270">
    <property type="match status" value="2"/>
</dbReference>
<dbReference type="PANTHER" id="PTHR37984">
    <property type="entry name" value="PROTEIN CBG26694"/>
    <property type="match status" value="1"/>
</dbReference>
<evidence type="ECO:0000259" key="7">
    <source>
        <dbReference type="PROSITE" id="PS50878"/>
    </source>
</evidence>
<keyword evidence="6" id="KW-0695">RNA-directed DNA polymerase</keyword>
<dbReference type="EMBL" id="SBJO01000410">
    <property type="protein sequence ID" value="KAF9761135.1"/>
    <property type="molecule type" value="Genomic_DNA"/>
</dbReference>
<dbReference type="PROSITE" id="PS50878">
    <property type="entry name" value="RT_POL"/>
    <property type="match status" value="1"/>
</dbReference>
<dbReference type="GO" id="GO:0016787">
    <property type="term" value="F:hydrolase activity"/>
    <property type="evidence" value="ECO:0007669"/>
    <property type="project" value="UniProtKB-KW"/>
</dbReference>
<dbReference type="CDD" id="cd09274">
    <property type="entry name" value="RNase_HI_RT_Ty3"/>
    <property type="match status" value="1"/>
</dbReference>
<dbReference type="InterPro" id="IPR000477">
    <property type="entry name" value="RT_dom"/>
</dbReference>
<dbReference type="GO" id="GO:0004519">
    <property type="term" value="F:endonuclease activity"/>
    <property type="evidence" value="ECO:0007669"/>
    <property type="project" value="UniProtKB-KW"/>
</dbReference>
<evidence type="ECO:0000256" key="3">
    <source>
        <dbReference type="ARBA" id="ARBA00022722"/>
    </source>
</evidence>
<dbReference type="Gene3D" id="1.10.340.70">
    <property type="match status" value="1"/>
</dbReference>
<comment type="caution">
    <text evidence="8">The sequence shown here is derived from an EMBL/GenBank/DDBJ whole genome shotgun (WGS) entry which is preliminary data.</text>
</comment>
<keyword evidence="4" id="KW-0255">Endonuclease</keyword>
<accession>A0A9P6GYK2</accession>
<dbReference type="CDD" id="cd01647">
    <property type="entry name" value="RT_LTR"/>
    <property type="match status" value="1"/>
</dbReference>
<keyword evidence="1" id="KW-0808">Transferase</keyword>
<dbReference type="InterPro" id="IPR043128">
    <property type="entry name" value="Rev_trsase/Diguanyl_cyclase"/>
</dbReference>
<dbReference type="InterPro" id="IPR050951">
    <property type="entry name" value="Retrovirus_Pol_polyprotein"/>
</dbReference>
<dbReference type="Pfam" id="PF17917">
    <property type="entry name" value="RT_RNaseH"/>
    <property type="match status" value="1"/>
</dbReference>
<evidence type="ECO:0000256" key="4">
    <source>
        <dbReference type="ARBA" id="ARBA00022759"/>
    </source>
</evidence>
<feature type="domain" description="Reverse transcriptase" evidence="7">
    <location>
        <begin position="1"/>
        <end position="166"/>
    </location>
</feature>
<evidence type="ECO:0000313" key="9">
    <source>
        <dbReference type="Proteomes" id="UP000740883"/>
    </source>
</evidence>
<evidence type="ECO:0000256" key="2">
    <source>
        <dbReference type="ARBA" id="ARBA00022695"/>
    </source>
</evidence>
<dbReference type="Proteomes" id="UP000740883">
    <property type="component" value="Unassembled WGS sequence"/>
</dbReference>
<dbReference type="InterPro" id="IPR041373">
    <property type="entry name" value="RT_RNaseH"/>
</dbReference>
<dbReference type="InterPro" id="IPR043502">
    <property type="entry name" value="DNA/RNA_pol_sf"/>
</dbReference>
<reference evidence="8 9" key="1">
    <citation type="journal article" date="2020" name="Genome Biol. Evol.">
        <title>Comparative genomics of strictly vertically transmitted, feminizing microsporidia endosymbionts of amphipod crustaceans.</title>
        <authorList>
            <person name="Cormier A."/>
            <person name="Chebbi M.A."/>
            <person name="Giraud I."/>
            <person name="Wattier R."/>
            <person name="Teixeira M."/>
            <person name="Gilbert C."/>
            <person name="Rigaud T."/>
            <person name="Cordaux R."/>
        </authorList>
    </citation>
    <scope>NUCLEOTIDE SEQUENCE [LARGE SCALE GENOMIC DNA]</scope>
    <source>
        <strain evidence="8 9">Ou3-Ou53</strain>
    </source>
</reference>
<dbReference type="PANTHER" id="PTHR37984:SF5">
    <property type="entry name" value="PROTEIN NYNRIN-LIKE"/>
    <property type="match status" value="1"/>
</dbReference>
<name>A0A9P6GYK2_9MICR</name>
<evidence type="ECO:0000256" key="1">
    <source>
        <dbReference type="ARBA" id="ARBA00022679"/>
    </source>
</evidence>
<evidence type="ECO:0000256" key="5">
    <source>
        <dbReference type="ARBA" id="ARBA00022801"/>
    </source>
</evidence>
<dbReference type="AlphaFoldDB" id="A0A9P6GYK2"/>
<keyword evidence="9" id="KW-1185">Reference proteome</keyword>
<dbReference type="OrthoDB" id="2194544at2759"/>
<gene>
    <name evidence="8" type="primary">Tf2-9_4</name>
    <name evidence="8" type="ORF">NGRA_2833</name>
</gene>
<dbReference type="Pfam" id="PF00078">
    <property type="entry name" value="RVT_1"/>
    <property type="match status" value="1"/>
</dbReference>
<keyword evidence="2" id="KW-0548">Nucleotidyltransferase</keyword>
<dbReference type="GO" id="GO:0003964">
    <property type="term" value="F:RNA-directed DNA polymerase activity"/>
    <property type="evidence" value="ECO:0007669"/>
    <property type="project" value="UniProtKB-KW"/>
</dbReference>
<evidence type="ECO:0000313" key="8">
    <source>
        <dbReference type="EMBL" id="KAF9761135.1"/>
    </source>
</evidence>
<keyword evidence="3" id="KW-0540">Nuclease</keyword>
<sequence>MQHLHFQKQKKNGDIGLLIDYRALNKKTIKQGYPFPSIQNSLTEPKGSTIFSQLDLNMGYYQIEIDKESVAKTAFVLPFGQYEFFRMPFGLSNASREFQRIMNEKLSDLNFVKVFVDDILIYSQTPEEHLEHINAVLSRLSNEGISINFEKSSFMKSEVKYLGKIINSTGIKPDISTIFKIENDLNPRNRKQLMKLIGVLNWFMDHIPNLSTRIATITSKLSINIPFSWDKKDEKIVQNIIITIKDQIILHHPDITKEFVLATDASDLGAGADLYQNEKIVGIYSYKFHKAELNYTVTEKELLAITKALKHFRPMILGAKITIKTNHKNLLYITNCETNRAQRWKMLIDEYNAELEHVEGKSNTGDSLSRCFFVTTNSTQETLVDLKTIEKLTRELKQNNEDQRKEELREKKIGKYTVLVDKRDRIAIPENYEETFLRKMHEDLAHPGVNRFAQTLTRPFLIQKLYKKIKEITKTCTQC</sequence>
<protein>
    <submittedName>
        <fullName evidence="8">Transposon Tf2-9 polyprotein</fullName>
    </submittedName>
</protein>
<dbReference type="SUPFAM" id="SSF56672">
    <property type="entry name" value="DNA/RNA polymerases"/>
    <property type="match status" value="1"/>
</dbReference>
<dbReference type="InterPro" id="IPR041588">
    <property type="entry name" value="Integrase_H2C2"/>
</dbReference>
<dbReference type="Pfam" id="PF17921">
    <property type="entry name" value="Integrase_H2C2"/>
    <property type="match status" value="1"/>
</dbReference>